<evidence type="ECO:0000313" key="3">
    <source>
        <dbReference type="Proteomes" id="UP000054717"/>
    </source>
</evidence>
<dbReference type="AlphaFoldDB" id="A0A158J6T4"/>
<dbReference type="InterPro" id="IPR013445">
    <property type="entry name" value="CDP_4_6_deHydtase"/>
</dbReference>
<feature type="domain" description="NAD(P)-binding" evidence="1">
    <location>
        <begin position="20"/>
        <end position="327"/>
    </location>
</feature>
<dbReference type="Gene3D" id="3.90.25.10">
    <property type="entry name" value="UDP-galactose 4-epimerase, domain 1"/>
    <property type="match status" value="1"/>
</dbReference>
<organism evidence="2 3">
    <name type="scientific">Caballeronia telluris</name>
    <dbReference type="NCBI Taxonomy" id="326475"/>
    <lineage>
        <taxon>Bacteria</taxon>
        <taxon>Pseudomonadati</taxon>
        <taxon>Pseudomonadota</taxon>
        <taxon>Betaproteobacteria</taxon>
        <taxon>Burkholderiales</taxon>
        <taxon>Burkholderiaceae</taxon>
        <taxon>Caballeronia</taxon>
    </lineage>
</organism>
<comment type="caution">
    <text evidence="2">The sequence shown here is derived from an EMBL/GenBank/DDBJ whole genome shotgun (WGS) entry which is preliminary data.</text>
</comment>
<dbReference type="STRING" id="326475.AWB66_03917"/>
<dbReference type="PANTHER" id="PTHR43000">
    <property type="entry name" value="DTDP-D-GLUCOSE 4,6-DEHYDRATASE-RELATED"/>
    <property type="match status" value="1"/>
</dbReference>
<dbReference type="EMBL" id="FCNZ02000014">
    <property type="protein sequence ID" value="SAL64587.1"/>
    <property type="molecule type" value="Genomic_DNA"/>
</dbReference>
<dbReference type="Proteomes" id="UP000054717">
    <property type="component" value="Unassembled WGS sequence"/>
</dbReference>
<dbReference type="Pfam" id="PF16363">
    <property type="entry name" value="GDP_Man_Dehyd"/>
    <property type="match status" value="1"/>
</dbReference>
<accession>A0A158J6T4</accession>
<dbReference type="SUPFAM" id="SSF51735">
    <property type="entry name" value="NAD(P)-binding Rossmann-fold domains"/>
    <property type="match status" value="1"/>
</dbReference>
<sequence length="359" mass="39830">MEAVGVMTRADFWRGRRVFLTGHTGFKGAWLALWLHGLGARVTGYALAPPTDPSLYELARIDDCVESITGDINDAARLQAIMQAAEPEVVFHLAAQALVRDSYAEPVATFATNVMGTAHLLEAVRKTPSVRSVVVVTTDKCYQNREWVWGYRETDALGGHDPYSASKAAAEIVTAAWRSSFFADDVSIATARAGNVIGGGDFARDRLLPDFVRALERNVELEIRHPHAVRPWQFVLEPLAGYIELAERAHAGEPGIASAWNFGPDEAGARPVGEVIDAFSHAFALPAQIRLGVSEPQRHEATLLRLDTSKARAHLDFRPRIDLDRTLEWTAQWYRAYLDKRDLRAFSERQLQAFLGLRS</sequence>
<evidence type="ECO:0000259" key="1">
    <source>
        <dbReference type="Pfam" id="PF16363"/>
    </source>
</evidence>
<keyword evidence="3" id="KW-1185">Reference proteome</keyword>
<dbReference type="InterPro" id="IPR016040">
    <property type="entry name" value="NAD(P)-bd_dom"/>
</dbReference>
<name>A0A158J6T4_9BURK</name>
<proteinExistence type="predicted"/>
<dbReference type="NCBIfam" id="TIGR02622">
    <property type="entry name" value="CDP_4_6_dhtase"/>
    <property type="match status" value="1"/>
</dbReference>
<evidence type="ECO:0000313" key="2">
    <source>
        <dbReference type="EMBL" id="SAL64587.1"/>
    </source>
</evidence>
<dbReference type="Gene3D" id="3.40.50.720">
    <property type="entry name" value="NAD(P)-binding Rossmann-like Domain"/>
    <property type="match status" value="1"/>
</dbReference>
<dbReference type="CDD" id="cd05252">
    <property type="entry name" value="CDP_GD_SDR_e"/>
    <property type="match status" value="1"/>
</dbReference>
<protein>
    <submittedName>
        <fullName evidence="2">CDP-glucose 4,6-dehydratase</fullName>
    </submittedName>
</protein>
<gene>
    <name evidence="2" type="ORF">AWB66_03917</name>
</gene>
<dbReference type="InterPro" id="IPR036291">
    <property type="entry name" value="NAD(P)-bd_dom_sf"/>
</dbReference>
<reference evidence="2" key="1">
    <citation type="submission" date="2016-01" db="EMBL/GenBank/DDBJ databases">
        <authorList>
            <person name="Peeters Charlotte."/>
        </authorList>
    </citation>
    <scope>NUCLEOTIDE SEQUENCE</scope>
    <source>
        <strain evidence="2">LMG 22936</strain>
    </source>
</reference>